<dbReference type="CDD" id="cd00093">
    <property type="entry name" value="HTH_XRE"/>
    <property type="match status" value="1"/>
</dbReference>
<dbReference type="PANTHER" id="PTHR40661">
    <property type="match status" value="1"/>
</dbReference>
<protein>
    <submittedName>
        <fullName evidence="5">DNA-binding helix-turn-helix protein</fullName>
    </submittedName>
</protein>
<organism evidence="5 6">
    <name type="scientific">Clostridioides difficile NAP08</name>
    <dbReference type="NCBI Taxonomy" id="525259"/>
    <lineage>
        <taxon>Bacteria</taxon>
        <taxon>Bacillati</taxon>
        <taxon>Bacillota</taxon>
        <taxon>Clostridia</taxon>
        <taxon>Peptostreptococcales</taxon>
        <taxon>Peptostreptococcaceae</taxon>
        <taxon>Clostridioides</taxon>
    </lineage>
</organism>
<dbReference type="Pfam" id="PF01381">
    <property type="entry name" value="HTH_3"/>
    <property type="match status" value="1"/>
</dbReference>
<dbReference type="InterPro" id="IPR010982">
    <property type="entry name" value="Lambda_DNA-bd_dom_sf"/>
</dbReference>
<name>D5Q7G3_CLODI</name>
<comment type="caution">
    <text evidence="5">The sequence shown here is derived from an EMBL/GenBank/DDBJ whole genome shotgun (WGS) entry which is preliminary data.</text>
</comment>
<accession>D5Q7G3</accession>
<keyword evidence="1" id="KW-0805">Transcription regulation</keyword>
<gene>
    <name evidence="5" type="ORF">HMPREF0220_2847</name>
</gene>
<dbReference type="HOGENOM" id="CLU_106194_0_0_9"/>
<evidence type="ECO:0000256" key="3">
    <source>
        <dbReference type="ARBA" id="ARBA00023163"/>
    </source>
</evidence>
<dbReference type="PANTHER" id="PTHR40661:SF1">
    <property type="entry name" value="HTH CRO_C1-TYPE DOMAIN-CONTAINING PROTEIN"/>
    <property type="match status" value="1"/>
</dbReference>
<dbReference type="SMART" id="SM00530">
    <property type="entry name" value="HTH_XRE"/>
    <property type="match status" value="1"/>
</dbReference>
<dbReference type="GO" id="GO:0003677">
    <property type="term" value="F:DNA binding"/>
    <property type="evidence" value="ECO:0007669"/>
    <property type="project" value="UniProtKB-KW"/>
</dbReference>
<sequence>MEREGFQMNTIAERIKFAMKAKNKKQVDIVKDTGISKGAFSSYLSGQYNPKADKMELIADSLDVDLRWLYGQNVPMEHTSQNDNALQYVFYNNSCSEYLLDDLDDIYIAMMTQYAALIPRFYVLVNRAGNAMHILPLFLKEDSSQFYECPSDFFYSDRHTIFTRDFESIHMVLTTATIYYYGIDTKTYEPKVTMLSYSQADDCFHINNGIQGGHIKAFEKELMKEALYLKHNDQ</sequence>
<evidence type="ECO:0000259" key="4">
    <source>
        <dbReference type="PROSITE" id="PS50943"/>
    </source>
</evidence>
<evidence type="ECO:0000313" key="6">
    <source>
        <dbReference type="Proteomes" id="UP000003227"/>
    </source>
</evidence>
<feature type="domain" description="HTH cro/C1-type" evidence="4">
    <location>
        <begin position="15"/>
        <end position="69"/>
    </location>
</feature>
<dbReference type="Proteomes" id="UP000003227">
    <property type="component" value="Unassembled WGS sequence"/>
</dbReference>
<dbReference type="AlphaFoldDB" id="D5Q7G3"/>
<evidence type="ECO:0000256" key="2">
    <source>
        <dbReference type="ARBA" id="ARBA00023125"/>
    </source>
</evidence>
<dbReference type="SUPFAM" id="SSF47413">
    <property type="entry name" value="lambda repressor-like DNA-binding domains"/>
    <property type="match status" value="1"/>
</dbReference>
<dbReference type="Gene3D" id="1.10.260.40">
    <property type="entry name" value="lambda repressor-like DNA-binding domains"/>
    <property type="match status" value="1"/>
</dbReference>
<reference evidence="5 6" key="1">
    <citation type="submission" date="2010-05" db="EMBL/GenBank/DDBJ databases">
        <authorList>
            <person name="Qin X."/>
            <person name="Bachman B."/>
            <person name="Battles P."/>
            <person name="Bell A."/>
            <person name="Bess C."/>
            <person name="Bickham C."/>
            <person name="Chaboub L."/>
            <person name="Chen D."/>
            <person name="Coyle M."/>
            <person name="Deiros D.R."/>
            <person name="Dinh H."/>
            <person name="Forbes L."/>
            <person name="Fowler G."/>
            <person name="Francisco L."/>
            <person name="Fu Q."/>
            <person name="Gubbala S."/>
            <person name="Hale W."/>
            <person name="Han Y."/>
            <person name="Hemphill L."/>
            <person name="Highlander S.K."/>
            <person name="Hirani K."/>
            <person name="Hogues M."/>
            <person name="Jackson L."/>
            <person name="Jakkamsetti A."/>
            <person name="Javaid M."/>
            <person name="Jiang H."/>
            <person name="Korchina V."/>
            <person name="Kovar C."/>
            <person name="Lara F."/>
            <person name="Lee S."/>
            <person name="Mata R."/>
            <person name="Mathew T."/>
            <person name="Moen C."/>
            <person name="Morales K."/>
            <person name="Munidasa M."/>
            <person name="Nazareth L."/>
            <person name="Ngo R."/>
            <person name="Nguyen L."/>
            <person name="Okwuonu G."/>
            <person name="Ongeri F."/>
            <person name="Patil S."/>
            <person name="Petrosino J."/>
            <person name="Pham C."/>
            <person name="Pham P."/>
            <person name="Pu L.-L."/>
            <person name="Puazo M."/>
            <person name="Raj R."/>
            <person name="Reid J."/>
            <person name="Rouhana J."/>
            <person name="Saada N."/>
            <person name="Shang Y."/>
            <person name="Simmons D."/>
            <person name="Thornton R."/>
            <person name="Warren J."/>
            <person name="Weissenberger G."/>
            <person name="Zhang J."/>
            <person name="Zhang L."/>
            <person name="Zhou C."/>
            <person name="Zhu D."/>
            <person name="Muzny D."/>
            <person name="Worley K."/>
            <person name="Gibbs R."/>
        </authorList>
    </citation>
    <scope>NUCLEOTIDE SEQUENCE [LARGE SCALE GENOMIC DNA]</scope>
    <source>
        <strain evidence="5 6">NAP08</strain>
    </source>
</reference>
<dbReference type="EMBL" id="ADNX01000075">
    <property type="protein sequence ID" value="EFH06143.1"/>
    <property type="molecule type" value="Genomic_DNA"/>
</dbReference>
<dbReference type="PROSITE" id="PS50943">
    <property type="entry name" value="HTH_CROC1"/>
    <property type="match status" value="1"/>
</dbReference>
<evidence type="ECO:0000313" key="5">
    <source>
        <dbReference type="EMBL" id="EFH06143.1"/>
    </source>
</evidence>
<keyword evidence="2 5" id="KW-0238">DNA-binding</keyword>
<evidence type="ECO:0000256" key="1">
    <source>
        <dbReference type="ARBA" id="ARBA00023015"/>
    </source>
</evidence>
<keyword evidence="3" id="KW-0804">Transcription</keyword>
<proteinExistence type="predicted"/>
<dbReference type="InterPro" id="IPR001387">
    <property type="entry name" value="Cro/C1-type_HTH"/>
</dbReference>